<dbReference type="AlphaFoldDB" id="A0A345PFN9"/>
<proteinExistence type="predicted"/>
<organism evidence="2 3">
    <name type="scientific">Oceanobacillus zhaokaii</name>
    <dbReference type="NCBI Taxonomy" id="2052660"/>
    <lineage>
        <taxon>Bacteria</taxon>
        <taxon>Bacillati</taxon>
        <taxon>Bacillota</taxon>
        <taxon>Bacilli</taxon>
        <taxon>Bacillales</taxon>
        <taxon>Bacillaceae</taxon>
        <taxon>Oceanobacillus</taxon>
    </lineage>
</organism>
<evidence type="ECO:0000313" key="3">
    <source>
        <dbReference type="Proteomes" id="UP000253908"/>
    </source>
</evidence>
<evidence type="ECO:0000313" key="2">
    <source>
        <dbReference type="EMBL" id="AXI08819.1"/>
    </source>
</evidence>
<gene>
    <name evidence="2" type="ORF">CUC15_07760</name>
</gene>
<feature type="transmembrane region" description="Helical" evidence="1">
    <location>
        <begin position="5"/>
        <end position="21"/>
    </location>
</feature>
<keyword evidence="1" id="KW-0812">Transmembrane</keyword>
<dbReference type="Proteomes" id="UP000253908">
    <property type="component" value="Chromosome"/>
</dbReference>
<accession>A0A345PFN9</accession>
<keyword evidence="1" id="KW-1133">Transmembrane helix</keyword>
<feature type="transmembrane region" description="Helical" evidence="1">
    <location>
        <begin position="27"/>
        <end position="50"/>
    </location>
</feature>
<evidence type="ECO:0000256" key="1">
    <source>
        <dbReference type="SAM" id="Phobius"/>
    </source>
</evidence>
<dbReference type="EMBL" id="CP024848">
    <property type="protein sequence ID" value="AXI08819.1"/>
    <property type="molecule type" value="Genomic_DNA"/>
</dbReference>
<protein>
    <submittedName>
        <fullName evidence="2">Uncharacterized protein</fullName>
    </submittedName>
</protein>
<name>A0A345PFN9_9BACI</name>
<keyword evidence="3" id="KW-1185">Reference proteome</keyword>
<keyword evidence="1" id="KW-0472">Membrane</keyword>
<sequence length="60" mass="7192">MSNFFRLIICCLIIFLVFWSIDFTSELSLFTIIFCSIAFGYGLNMFWNLYKKFEANVKDR</sequence>
<dbReference type="KEGG" id="ocn:CUC15_07760"/>
<reference evidence="3" key="1">
    <citation type="submission" date="2017-11" db="EMBL/GenBank/DDBJ databases">
        <authorList>
            <person name="Zhu W."/>
        </authorList>
    </citation>
    <scope>NUCLEOTIDE SEQUENCE [LARGE SCALE GENOMIC DNA]</scope>
    <source>
        <strain evidence="3">160</strain>
    </source>
</reference>